<proteinExistence type="predicted"/>
<keyword evidence="3" id="KW-1185">Reference proteome</keyword>
<dbReference type="GO" id="GO:0004721">
    <property type="term" value="F:phosphoprotein phosphatase activity"/>
    <property type="evidence" value="ECO:0007669"/>
    <property type="project" value="InterPro"/>
</dbReference>
<dbReference type="SUPFAM" id="SSF52799">
    <property type="entry name" value="(Phosphotyrosine protein) phosphatases II"/>
    <property type="match status" value="1"/>
</dbReference>
<dbReference type="AlphaFoldDB" id="A0A5E8BHB6"/>
<dbReference type="Pfam" id="PF12697">
    <property type="entry name" value="Abhydrolase_6"/>
    <property type="match status" value="1"/>
</dbReference>
<dbReference type="InterPro" id="IPR029058">
    <property type="entry name" value="AB_hydrolase_fold"/>
</dbReference>
<name>A0A5E8BHB6_9ASCO</name>
<feature type="domain" description="Tyrosine specific protein phosphatases" evidence="1">
    <location>
        <begin position="486"/>
        <end position="548"/>
    </location>
</feature>
<dbReference type="OrthoDB" id="449382at2759"/>
<dbReference type="InterPro" id="IPR029021">
    <property type="entry name" value="Prot-tyrosine_phosphatase-like"/>
</dbReference>
<dbReference type="GeneID" id="43581783"/>
<dbReference type="InterPro" id="IPR000387">
    <property type="entry name" value="Tyr_Pase_dom"/>
</dbReference>
<dbReference type="Gene3D" id="3.40.50.1820">
    <property type="entry name" value="alpha/beta hydrolase"/>
    <property type="match status" value="1"/>
</dbReference>
<dbReference type="InterPro" id="IPR026893">
    <property type="entry name" value="Tyr/Ser_Pase_IphP-type"/>
</dbReference>
<dbReference type="EMBL" id="CABVLU010000002">
    <property type="protein sequence ID" value="VVT51044.1"/>
    <property type="molecule type" value="Genomic_DNA"/>
</dbReference>
<gene>
    <name evidence="2" type="ORF">SAPINGB_P002965</name>
</gene>
<dbReference type="SUPFAM" id="SSF53474">
    <property type="entry name" value="alpha/beta-Hydrolases"/>
    <property type="match status" value="1"/>
</dbReference>
<dbReference type="PANTHER" id="PTHR42886">
    <property type="entry name" value="RE40534P-RELATED"/>
    <property type="match status" value="1"/>
</dbReference>
<dbReference type="PANTHER" id="PTHR42886:SF53">
    <property type="entry name" value="ALPHA_BETA-HYDROLASES SUPERFAMILY PROTEIN"/>
    <property type="match status" value="1"/>
</dbReference>
<dbReference type="PROSITE" id="PS00383">
    <property type="entry name" value="TYR_PHOSPHATASE_1"/>
    <property type="match status" value="1"/>
</dbReference>
<dbReference type="Proteomes" id="UP000398389">
    <property type="component" value="Unassembled WGS sequence"/>
</dbReference>
<dbReference type="PROSITE" id="PS50056">
    <property type="entry name" value="TYR_PHOSPHATASE_2"/>
    <property type="match status" value="1"/>
</dbReference>
<reference evidence="2 3" key="1">
    <citation type="submission" date="2019-09" db="EMBL/GenBank/DDBJ databases">
        <authorList>
            <person name="Brejova B."/>
        </authorList>
    </citation>
    <scope>NUCLEOTIDE SEQUENCE [LARGE SCALE GENOMIC DNA]</scope>
</reference>
<accession>A0A5E8BHB6</accession>
<organism evidence="2 3">
    <name type="scientific">Magnusiomyces paraingens</name>
    <dbReference type="NCBI Taxonomy" id="2606893"/>
    <lineage>
        <taxon>Eukaryota</taxon>
        <taxon>Fungi</taxon>
        <taxon>Dikarya</taxon>
        <taxon>Ascomycota</taxon>
        <taxon>Saccharomycotina</taxon>
        <taxon>Dipodascomycetes</taxon>
        <taxon>Dipodascales</taxon>
        <taxon>Dipodascaceae</taxon>
        <taxon>Magnusiomyces</taxon>
    </lineage>
</organism>
<evidence type="ECO:0000313" key="2">
    <source>
        <dbReference type="EMBL" id="VVT51044.1"/>
    </source>
</evidence>
<dbReference type="InterPro" id="IPR000073">
    <property type="entry name" value="AB_hydrolase_1"/>
</dbReference>
<dbReference type="RefSeq" id="XP_031853574.1">
    <property type="nucleotide sequence ID" value="XM_031997683.1"/>
</dbReference>
<dbReference type="InterPro" id="IPR016130">
    <property type="entry name" value="Tyr_Pase_AS"/>
</dbReference>
<protein>
    <recommendedName>
        <fullName evidence="1">Tyrosine specific protein phosphatases domain-containing protein</fullName>
    </recommendedName>
</protein>
<sequence length="638" mass="72261">MTKSDTPSYTEKIINIPFRHIYAMDNEHEAPSLGDNLPAAGIEGTLVIPAQHTLHTLNTDFTAVKPQRRVVVLAHGQSGHRNYVYQKLLARALAERNGLYTFRFDFRNCGNSQHVDSPNGLTTYAEHQDLTVVWDYLINKLGLVPAALVGHSRGAQACLNWVLSQQALPDGGVYIPTVVNCSGRYRTEMIFEWYKKNMPEFWGAEKYFKVSNARRSKQGGVEKEETPYMARHEAITIAGYDMTQIKYLRRDTYVLTIHGDNDDIIPCEDAYLFADALAGHHELHILSGANHNYVVSTTSVVGDEEVGSRRSLVPEVVDLIVDRLTIEKENERFHKQEATLGSTALGETPVARWKTVEGVLNFRDFGGFPVREKHGLVRRWVRPGILYRCGSLDGVTEAGREQVKKLGIQQVFDFRSETELRPKNENTRDGLFDGPPGVITTHEPLFSKVEYSPEALARRFAAYAANGFSKTYREILDAGARTGAFKRAFEWVRANPGSPFLFHCSAGKDRTGVFAMLVLLLLGVERDTIAHEYELTTVGYAPERERLLKMARDGEFAKHVKEHPQFKEMTIRGWEHLTSSRFDTMIETLDWFEKKYGGVRHYLVNIVGLAVEDLDAIRESLLYDGDPVEVRRTFYPKL</sequence>
<evidence type="ECO:0000313" key="3">
    <source>
        <dbReference type="Proteomes" id="UP000398389"/>
    </source>
</evidence>
<evidence type="ECO:0000259" key="1">
    <source>
        <dbReference type="PROSITE" id="PS50056"/>
    </source>
</evidence>
<dbReference type="Pfam" id="PF13350">
    <property type="entry name" value="Y_phosphatase3"/>
    <property type="match status" value="1"/>
</dbReference>
<dbReference type="Gene3D" id="3.90.190.10">
    <property type="entry name" value="Protein tyrosine phosphatase superfamily"/>
    <property type="match status" value="1"/>
</dbReference>